<protein>
    <recommendedName>
        <fullName evidence="7">ESX secretion-associated protein EspG</fullName>
    </recommendedName>
</protein>
<sequence>MIRIGERAPLARPRRLALGVDKWMALQQAAEATGLTLPKDLRVILDPIDAAVAGLDVEAGLDAAADQLRRHGVLDDDGPVPAVAANLAALGSAARRVRTSVAGPGLHRLGYYWADARLGGSLVRDGFTHTLSLYDARSLGDELLALVPAPEGEARGREPFAAPLDAVGPVAALDEVPDAVARALGEFVDMPADDVARLRERVESNRAVLHVTAVGPGRPPYALVWFLSRDGWWAGATRRRSDGVRMLTLTPRRREELRTDLAGLMTGAWL</sequence>
<evidence type="ECO:0008006" key="7">
    <source>
        <dbReference type="Google" id="ProtNLM"/>
    </source>
</evidence>
<evidence type="ECO:0000256" key="3">
    <source>
        <dbReference type="ARBA" id="ARBA00022490"/>
    </source>
</evidence>
<evidence type="ECO:0000313" key="5">
    <source>
        <dbReference type="EMBL" id="KAA1427221.1"/>
    </source>
</evidence>
<comment type="similarity">
    <text evidence="2">Belongs to the EspG family.</text>
</comment>
<dbReference type="RefSeq" id="WP_149749589.1">
    <property type="nucleotide sequence ID" value="NZ_VUJW01000003.1"/>
</dbReference>
<keyword evidence="6" id="KW-1185">Reference proteome</keyword>
<reference evidence="5 6" key="1">
    <citation type="submission" date="2019-09" db="EMBL/GenBank/DDBJ databases">
        <title>Nocardioides panacisoli sp. nov., isolated from the soil of a ginseng field.</title>
        <authorList>
            <person name="Cho C."/>
        </authorList>
    </citation>
    <scope>NUCLEOTIDE SEQUENCE [LARGE SCALE GENOMIC DNA]</scope>
    <source>
        <strain evidence="5 6">BN140041</strain>
    </source>
</reference>
<dbReference type="AlphaFoldDB" id="A0A5B1M3B3"/>
<dbReference type="InterPro" id="IPR025734">
    <property type="entry name" value="EspG"/>
</dbReference>
<evidence type="ECO:0000256" key="4">
    <source>
        <dbReference type="ARBA" id="ARBA00023186"/>
    </source>
</evidence>
<comment type="caution">
    <text evidence="5">The sequence shown here is derived from an EMBL/GenBank/DDBJ whole genome shotgun (WGS) entry which is preliminary data.</text>
</comment>
<reference evidence="5 6" key="2">
    <citation type="submission" date="2019-09" db="EMBL/GenBank/DDBJ databases">
        <authorList>
            <person name="Jin C."/>
        </authorList>
    </citation>
    <scope>NUCLEOTIDE SEQUENCE [LARGE SCALE GENOMIC DNA]</scope>
    <source>
        <strain evidence="5 6">BN140041</strain>
    </source>
</reference>
<comment type="subcellular location">
    <subcellularLocation>
        <location evidence="1">Cytoplasm</location>
    </subcellularLocation>
</comment>
<keyword evidence="3" id="KW-0963">Cytoplasm</keyword>
<dbReference type="EMBL" id="VUJW01000003">
    <property type="protein sequence ID" value="KAA1427221.1"/>
    <property type="molecule type" value="Genomic_DNA"/>
</dbReference>
<keyword evidence="4" id="KW-0143">Chaperone</keyword>
<evidence type="ECO:0000256" key="2">
    <source>
        <dbReference type="ARBA" id="ARBA00006411"/>
    </source>
</evidence>
<dbReference type="Proteomes" id="UP000324351">
    <property type="component" value="Unassembled WGS sequence"/>
</dbReference>
<name>A0A5B1M3B3_9ACTN</name>
<evidence type="ECO:0000313" key="6">
    <source>
        <dbReference type="Proteomes" id="UP000324351"/>
    </source>
</evidence>
<evidence type="ECO:0000256" key="1">
    <source>
        <dbReference type="ARBA" id="ARBA00004496"/>
    </source>
</evidence>
<accession>A0A5B1M3B3</accession>
<dbReference type="Pfam" id="PF14011">
    <property type="entry name" value="ESX-1_EspG"/>
    <property type="match status" value="1"/>
</dbReference>
<gene>
    <name evidence="5" type="ORF">F0U47_06870</name>
</gene>
<proteinExistence type="inferred from homology"/>
<organism evidence="5 6">
    <name type="scientific">Nocardioides antri</name>
    <dbReference type="NCBI Taxonomy" id="2607659"/>
    <lineage>
        <taxon>Bacteria</taxon>
        <taxon>Bacillati</taxon>
        <taxon>Actinomycetota</taxon>
        <taxon>Actinomycetes</taxon>
        <taxon>Propionibacteriales</taxon>
        <taxon>Nocardioidaceae</taxon>
        <taxon>Nocardioides</taxon>
    </lineage>
</organism>